<dbReference type="InterPro" id="IPR008023">
    <property type="entry name" value="DUF748"/>
</dbReference>
<feature type="region of interest" description="Disordered" evidence="1">
    <location>
        <begin position="559"/>
        <end position="579"/>
    </location>
</feature>
<evidence type="ECO:0000256" key="1">
    <source>
        <dbReference type="SAM" id="MobiDB-lite"/>
    </source>
</evidence>
<dbReference type="InterPro" id="IPR052894">
    <property type="entry name" value="AsmA-related"/>
</dbReference>
<dbReference type="EMBL" id="ATCF01000030">
    <property type="protein sequence ID" value="EPD97887.1"/>
    <property type="molecule type" value="Genomic_DNA"/>
</dbReference>
<dbReference type="AlphaFoldDB" id="S3BUR0"/>
<dbReference type="Pfam" id="PF05359">
    <property type="entry name" value="DUF748"/>
    <property type="match status" value="2"/>
</dbReference>
<dbReference type="PANTHER" id="PTHR30441:SF8">
    <property type="entry name" value="DUF748 DOMAIN-CONTAINING PROTEIN"/>
    <property type="match status" value="1"/>
</dbReference>
<protein>
    <recommendedName>
        <fullName evidence="4">AsmA domain-containing protein</fullName>
    </recommendedName>
</protein>
<evidence type="ECO:0008006" key="4">
    <source>
        <dbReference type="Google" id="ProtNLM"/>
    </source>
</evidence>
<sequence length="843" mass="87388">MAKVLTFTACAAAVGVALYAAAGYVGVPYAVRTVIEKNVSELLNRTVTLDDVRFNPWTWVFELRGLTIPEEGSDPLLSLGLLRIDASSQTLFKLAPVLDEITIDGLKVNAVVNEKNRRELEKLLGGNDADKATQTAAKSADSSDAGLPQFALYNITVANSSLRYQDKSQGIDESLTDLSVKLPFVSTMESARESLVTPALSLKLNGSAIEATGTTKPFGKSLEAQLNLKVQRLDAARLARILPQLRTRELTVAGADLSSDINFIFRNPTGGQPAKMLLSGTTSLDNVSITQDGKAIITLPKASVTLKEIDLTAQKAVVQNIIATGLTINASQSKTGINLLRAVDSAAGAASSQANTAAAAPKDAGGNTGSSAWNWAVASASLRDGALNWHDSTVSPAAAVSVKNIDASVKNLSSAAGEKSSFNLSLETLGGKLSAAGTATIAPLSVEATAKGSNLSPAAAAPYLKAFLKPSLTLTAGFDLTGAYDGKDAKASGTVNVANFALKEGKTTLASVKSAAVKLSEFSTASRTAKVESIAVVQPTAYAVMTKSGLNLSQLTVETKPSTAKKTSKEETAKTNSAEPAWNWSLGQATVTNGSLKYRDESISPAASVEIPKINAALKNVSSKSGTKSSVDFSADLGGGSLTAAGNFVLAPLSADIGVKGANIGLKSFSNLMQGYAGLGAKSGTLEADGRATVRTQKEQNVFGWKGNASLASLDLTNAKGTSLMSWTKAALTGMDVETTDPIKLIIAKAEIDQPAEKQTKVLKEAAGVASLISSLMGKDKTAQKIQKYSDKVPTKISLQNIRYENGKLSAAGISSASIEGLILQKLSDAMGEKLGGSTTSAK</sequence>
<dbReference type="GeneID" id="64062601"/>
<dbReference type="RefSeq" id="WP_016475100.1">
    <property type="nucleotide sequence ID" value="NZ_KE150481.1"/>
</dbReference>
<dbReference type="PANTHER" id="PTHR30441">
    <property type="entry name" value="DUF748 DOMAIN-CONTAINING PROTEIN"/>
    <property type="match status" value="1"/>
</dbReference>
<evidence type="ECO:0000313" key="3">
    <source>
        <dbReference type="Proteomes" id="UP000014400"/>
    </source>
</evidence>
<dbReference type="GO" id="GO:0005886">
    <property type="term" value="C:plasma membrane"/>
    <property type="evidence" value="ECO:0007669"/>
    <property type="project" value="TreeGrafter"/>
</dbReference>
<keyword evidence="3" id="KW-1185">Reference proteome</keyword>
<accession>S3BUR0</accession>
<reference evidence="2 3" key="1">
    <citation type="submission" date="2013-04" db="EMBL/GenBank/DDBJ databases">
        <title>The Genome Sequence of Sutterella wadsworthensis HGA0223.</title>
        <authorList>
            <consortium name="The Broad Institute Genomics Platform"/>
            <person name="Earl A."/>
            <person name="Ward D."/>
            <person name="Feldgarden M."/>
            <person name="Gevers D."/>
            <person name="Schmidt T.M."/>
            <person name="Dover J."/>
            <person name="Dai D."/>
            <person name="Walker B."/>
            <person name="Young S."/>
            <person name="Zeng Q."/>
            <person name="Gargeya S."/>
            <person name="Fitzgerald M."/>
            <person name="Haas B."/>
            <person name="Abouelleil A."/>
            <person name="Allen A.W."/>
            <person name="Alvarado L."/>
            <person name="Arachchi H.M."/>
            <person name="Berlin A.M."/>
            <person name="Chapman S.B."/>
            <person name="Gainer-Dewar J."/>
            <person name="Goldberg J."/>
            <person name="Griggs A."/>
            <person name="Gujja S."/>
            <person name="Hansen M."/>
            <person name="Howarth C."/>
            <person name="Imamovic A."/>
            <person name="Ireland A."/>
            <person name="Larimer J."/>
            <person name="McCowan C."/>
            <person name="Murphy C."/>
            <person name="Pearson M."/>
            <person name="Poon T.W."/>
            <person name="Priest M."/>
            <person name="Roberts A."/>
            <person name="Saif S."/>
            <person name="Shea T."/>
            <person name="Sisk P."/>
            <person name="Sykes S."/>
            <person name="Wortman J."/>
            <person name="Nusbaum C."/>
            <person name="Birren B."/>
        </authorList>
    </citation>
    <scope>NUCLEOTIDE SEQUENCE [LARGE SCALE GENOMIC DNA]</scope>
    <source>
        <strain evidence="2 3">HGA0223</strain>
    </source>
</reference>
<comment type="caution">
    <text evidence="2">The sequence shown here is derived from an EMBL/GenBank/DDBJ whole genome shotgun (WGS) entry which is preliminary data.</text>
</comment>
<dbReference type="GO" id="GO:0090313">
    <property type="term" value="P:regulation of protein targeting to membrane"/>
    <property type="evidence" value="ECO:0007669"/>
    <property type="project" value="TreeGrafter"/>
</dbReference>
<dbReference type="Proteomes" id="UP000014400">
    <property type="component" value="Unassembled WGS sequence"/>
</dbReference>
<organism evidence="2 3">
    <name type="scientific">Sutterella wadsworthensis HGA0223</name>
    <dbReference type="NCBI Taxonomy" id="1203554"/>
    <lineage>
        <taxon>Bacteria</taxon>
        <taxon>Pseudomonadati</taxon>
        <taxon>Pseudomonadota</taxon>
        <taxon>Betaproteobacteria</taxon>
        <taxon>Burkholderiales</taxon>
        <taxon>Sutterellaceae</taxon>
        <taxon>Sutterella</taxon>
    </lineage>
</organism>
<evidence type="ECO:0000313" key="2">
    <source>
        <dbReference type="EMBL" id="EPD97887.1"/>
    </source>
</evidence>
<gene>
    <name evidence="2" type="ORF">HMPREF1476_02028</name>
</gene>
<dbReference type="eggNOG" id="COG2982">
    <property type="taxonomic scope" value="Bacteria"/>
</dbReference>
<dbReference type="STRING" id="1203554.HMPREF1476_02028"/>
<dbReference type="HOGENOM" id="CLU_344816_0_0_4"/>
<name>S3BUR0_9BURK</name>
<proteinExistence type="predicted"/>
<dbReference type="PATRIC" id="fig|1203554.3.peg.2110"/>